<dbReference type="EnsemblPlants" id="PNT76287">
    <property type="protein sequence ID" value="PNT76287"/>
    <property type="gene ID" value="BRADI_1g46804v3"/>
</dbReference>
<reference evidence="6" key="3">
    <citation type="submission" date="2018-08" db="UniProtKB">
        <authorList>
            <consortium name="EnsemblPlants"/>
        </authorList>
    </citation>
    <scope>IDENTIFICATION</scope>
    <source>
        <strain evidence="6">cv. Bd21</strain>
    </source>
</reference>
<protein>
    <recommendedName>
        <fullName evidence="8">Myb-like domain-containing protein</fullName>
    </recommendedName>
</protein>
<gene>
    <name evidence="6" type="primary">LOC100840482</name>
    <name evidence="5" type="ORF">BRADI_1g46804v3</name>
</gene>
<dbReference type="GO" id="GO:0015986">
    <property type="term" value="P:proton motive force-driven ATP synthesis"/>
    <property type="evidence" value="ECO:0000318"/>
    <property type="project" value="GO_Central"/>
</dbReference>
<feature type="region of interest" description="Disordered" evidence="4">
    <location>
        <begin position="1"/>
        <end position="129"/>
    </location>
</feature>
<dbReference type="STRING" id="15368.A0A2K2DPT6"/>
<evidence type="ECO:0000256" key="1">
    <source>
        <dbReference type="ARBA" id="ARBA00023015"/>
    </source>
</evidence>
<evidence type="ECO:0000313" key="5">
    <source>
        <dbReference type="EMBL" id="PNT76287.1"/>
    </source>
</evidence>
<dbReference type="AlphaFoldDB" id="A0A2K2DPT6"/>
<dbReference type="PANTHER" id="PTHR16088">
    <property type="entry name" value="YY1 ASSOCIATED PROTEIN-RELATED"/>
    <property type="match status" value="1"/>
</dbReference>
<feature type="region of interest" description="Disordered" evidence="4">
    <location>
        <begin position="1053"/>
        <end position="1074"/>
    </location>
</feature>
<feature type="compositionally biased region" description="Basic and acidic residues" evidence="4">
    <location>
        <begin position="221"/>
        <end position="256"/>
    </location>
</feature>
<feature type="compositionally biased region" description="Acidic residues" evidence="4">
    <location>
        <begin position="211"/>
        <end position="220"/>
    </location>
</feature>
<organism evidence="5">
    <name type="scientific">Brachypodium distachyon</name>
    <name type="common">Purple false brome</name>
    <name type="synonym">Trachynia distachya</name>
    <dbReference type="NCBI Taxonomy" id="15368"/>
    <lineage>
        <taxon>Eukaryota</taxon>
        <taxon>Viridiplantae</taxon>
        <taxon>Streptophyta</taxon>
        <taxon>Embryophyta</taxon>
        <taxon>Tracheophyta</taxon>
        <taxon>Spermatophyta</taxon>
        <taxon>Magnoliopsida</taxon>
        <taxon>Liliopsida</taxon>
        <taxon>Poales</taxon>
        <taxon>Poaceae</taxon>
        <taxon>BOP clade</taxon>
        <taxon>Pooideae</taxon>
        <taxon>Stipodae</taxon>
        <taxon>Brachypodieae</taxon>
        <taxon>Brachypodium</taxon>
    </lineage>
</organism>
<keyword evidence="7" id="KW-1185">Reference proteome</keyword>
<feature type="compositionally biased region" description="Acidic residues" evidence="4">
    <location>
        <begin position="1"/>
        <end position="13"/>
    </location>
</feature>
<accession>A0A2K2DPT6</accession>
<dbReference type="OrthoDB" id="49309at2759"/>
<keyword evidence="2" id="KW-0804">Transcription</keyword>
<evidence type="ECO:0000256" key="3">
    <source>
        <dbReference type="ARBA" id="ARBA00023242"/>
    </source>
</evidence>
<evidence type="ECO:0000313" key="7">
    <source>
        <dbReference type="Proteomes" id="UP000008810"/>
    </source>
</evidence>
<feature type="region of interest" description="Disordered" evidence="4">
    <location>
        <begin position="211"/>
        <end position="258"/>
    </location>
</feature>
<reference evidence="5" key="2">
    <citation type="submission" date="2017-06" db="EMBL/GenBank/DDBJ databases">
        <title>WGS assembly of Brachypodium distachyon.</title>
        <authorList>
            <consortium name="The International Brachypodium Initiative"/>
            <person name="Lucas S."/>
            <person name="Harmon-Smith M."/>
            <person name="Lail K."/>
            <person name="Tice H."/>
            <person name="Grimwood J."/>
            <person name="Bruce D."/>
            <person name="Barry K."/>
            <person name="Shu S."/>
            <person name="Lindquist E."/>
            <person name="Wang M."/>
            <person name="Pitluck S."/>
            <person name="Vogel J.P."/>
            <person name="Garvin D.F."/>
            <person name="Mockler T.C."/>
            <person name="Schmutz J."/>
            <person name="Rokhsar D."/>
            <person name="Bevan M.W."/>
        </authorList>
    </citation>
    <scope>NUCLEOTIDE SEQUENCE</scope>
    <source>
        <strain evidence="5">Bd21</strain>
    </source>
</reference>
<feature type="compositionally biased region" description="Polar residues" evidence="4">
    <location>
        <begin position="1063"/>
        <end position="1074"/>
    </location>
</feature>
<feature type="region of interest" description="Disordered" evidence="4">
    <location>
        <begin position="1105"/>
        <end position="1183"/>
    </location>
</feature>
<reference evidence="5 6" key="1">
    <citation type="journal article" date="2010" name="Nature">
        <title>Genome sequencing and analysis of the model grass Brachypodium distachyon.</title>
        <authorList>
            <consortium name="International Brachypodium Initiative"/>
        </authorList>
    </citation>
    <scope>NUCLEOTIDE SEQUENCE [LARGE SCALE GENOMIC DNA]</scope>
    <source>
        <strain evidence="5">Bd21</strain>
        <strain evidence="6">cv. Bd21</strain>
    </source>
</reference>
<evidence type="ECO:0000256" key="4">
    <source>
        <dbReference type="SAM" id="MobiDB-lite"/>
    </source>
</evidence>
<feature type="compositionally biased region" description="Basic and acidic residues" evidence="4">
    <location>
        <begin position="91"/>
        <end position="105"/>
    </location>
</feature>
<keyword evidence="1" id="KW-0805">Transcription regulation</keyword>
<name>A0A2K2DPT6_BRADI</name>
<feature type="compositionally biased region" description="Acidic residues" evidence="4">
    <location>
        <begin position="641"/>
        <end position="654"/>
    </location>
</feature>
<dbReference type="EMBL" id="CM000880">
    <property type="protein sequence ID" value="PNT76287.1"/>
    <property type="molecule type" value="Genomic_DNA"/>
</dbReference>
<feature type="compositionally biased region" description="Low complexity" evidence="4">
    <location>
        <begin position="24"/>
        <end position="33"/>
    </location>
</feature>
<feature type="region of interest" description="Disordered" evidence="4">
    <location>
        <begin position="913"/>
        <end position="951"/>
    </location>
</feature>
<dbReference type="PANTHER" id="PTHR16088:SF3">
    <property type="entry name" value="GON-4-LIKE PROTEIN"/>
    <property type="match status" value="1"/>
</dbReference>
<feature type="compositionally biased region" description="Acidic residues" evidence="4">
    <location>
        <begin position="1053"/>
        <end position="1062"/>
    </location>
</feature>
<dbReference type="Proteomes" id="UP000008810">
    <property type="component" value="Chromosome 1"/>
</dbReference>
<dbReference type="Gramene" id="PNT76287">
    <property type="protein sequence ID" value="PNT76287"/>
    <property type="gene ID" value="BRADI_1g46804v3"/>
</dbReference>
<evidence type="ECO:0008006" key="8">
    <source>
        <dbReference type="Google" id="ProtNLM"/>
    </source>
</evidence>
<feature type="compositionally biased region" description="Polar residues" evidence="4">
    <location>
        <begin position="1140"/>
        <end position="1149"/>
    </location>
</feature>
<proteinExistence type="predicted"/>
<feature type="region of interest" description="Disordered" evidence="4">
    <location>
        <begin position="619"/>
        <end position="654"/>
    </location>
</feature>
<feature type="compositionally biased region" description="Polar residues" evidence="4">
    <location>
        <begin position="936"/>
        <end position="947"/>
    </location>
</feature>
<sequence length="1183" mass="131932">MEVDDDVEDDDMDFNPFLREESPSETSSSLTSEAECEETSFENQPSTEVYLHNSLGNENTGDCARPQKRLSSKGACKENAPESTSTQFYCEHGEGHSNVLEKEPLQNEASFAPTVQSSHQQATGSEEEDAICRRTWARYSLANYALEELETFLQESDDEGGLQNVDEEEEYCKFLAAVLSGEGDDSQACQGDETQDEDENDVGFELEIEEALESDGDENAENCKNRNGRNDKDGHRPQTRQKRLELSRSTNCHHESTNSTLRPILPYISPALLAPGHACGQQYPSRNVNLPSSLVSVTGAAVMGGFTDQQLGQWHMLIYEHVQLMIQIFSLCVLDPSKQRVAADLKKMIIELVGYCDQALSSPIMSILDVSPFHLVLNYLSDVAAAVVKYRKSHLDGTAEKNRSRKEPLFPTPVLSTTKDATNVSQGRSNIVSTASPASRGQLQPKKSLAATLVENTKKESVALVPFDIARLAQRFYPLFNFSLFPHKPPPAVMVNRVLFTDAEDRLLALGLLEYNNDWGAIQKRFHQIFVRQKNRSSSKAPDNPVKDVRRMKNSPLSVEEVQRIEEGLKIFKNDWTSVWMFLLPHRDPALLQRQWRVATGVQLSYSKSETLKEKRRSYEAKRRKLRASVPDSQEVCGQEADNDAPEGVENDDDSYVNEAFLADTDNRSMSMMRQMGNSLDDECGAAHGCFEQDNRNGRKHGVSASCIPFSSCASDGPSSSKRVSGGTLDELQGSLRKEKGGHVVKLAPDLPPVNLPPSVCVISQKEFHQSAAHFNGTSDNTAKDLFPVPPPTFTESVYRQLNLFPDHSTSDRLQQHVVNNRNTVDDGAEQDFPMHPLLFQFPQEVNLSYSHPVQNLISNSRNYDLFPFEKVQVEKSNRQTTDDMEEGAPNNANTIDFHPLLQRTEAEMREEVPEEDGHQFANQSDCRMRKPPVDDQSTARQASTSPCEGEHRIDLQASISPCGRENNIDLDIHLCSSTDFMSAKDFRSTKSSIQPEGSMKDRASISIIEPGNVCSYHDTEGPSEEAIQGIVMEQEELSDTEEDSQHVEFECEEMDDSEEEQAQGTEPCLTQNKGTSTSVVCSEFQESNDQCQIQQGLVHVVKQGVTSPEKLHGSSSARSAKAKLKPEHAKRTRSRKHQQVSTSRTSEPSLAKTRRPKAQKEEAGAEYKSSDSRRSRKSPAPS</sequence>
<dbReference type="ExpressionAtlas" id="A0A2K2DPT6">
    <property type="expression patterns" value="baseline"/>
</dbReference>
<feature type="compositionally biased region" description="Polar residues" evidence="4">
    <location>
        <begin position="107"/>
        <end position="124"/>
    </location>
</feature>
<feature type="compositionally biased region" description="Basic and acidic residues" evidence="4">
    <location>
        <begin position="1159"/>
        <end position="1174"/>
    </location>
</feature>
<evidence type="ECO:0000313" key="6">
    <source>
        <dbReference type="EnsemblPlants" id="PNT76287"/>
    </source>
</evidence>
<evidence type="ECO:0000256" key="2">
    <source>
        <dbReference type="ARBA" id="ARBA00023163"/>
    </source>
</evidence>
<dbReference type="InterPro" id="IPR052435">
    <property type="entry name" value="YY1-Transcr_Regul"/>
</dbReference>
<keyword evidence="3" id="KW-0539">Nucleus</keyword>